<feature type="repeat" description="ANK" evidence="3">
    <location>
        <begin position="12"/>
        <end position="44"/>
    </location>
</feature>
<name>A0ABP0VJH5_9BRYO</name>
<feature type="non-terminal residue" evidence="5">
    <location>
        <position position="60"/>
    </location>
</feature>
<evidence type="ECO:0000313" key="6">
    <source>
        <dbReference type="Proteomes" id="UP001497444"/>
    </source>
</evidence>
<evidence type="ECO:0000313" key="5">
    <source>
        <dbReference type="EMBL" id="CAK9253993.1"/>
    </source>
</evidence>
<organism evidence="5 6">
    <name type="scientific">Sphagnum jensenii</name>
    <dbReference type="NCBI Taxonomy" id="128206"/>
    <lineage>
        <taxon>Eukaryota</taxon>
        <taxon>Viridiplantae</taxon>
        <taxon>Streptophyta</taxon>
        <taxon>Embryophyta</taxon>
        <taxon>Bryophyta</taxon>
        <taxon>Sphagnophytina</taxon>
        <taxon>Sphagnopsida</taxon>
        <taxon>Sphagnales</taxon>
        <taxon>Sphagnaceae</taxon>
        <taxon>Sphagnum</taxon>
    </lineage>
</organism>
<dbReference type="PANTHER" id="PTHR24171">
    <property type="entry name" value="ANKYRIN REPEAT DOMAIN-CONTAINING PROTEIN 39-RELATED"/>
    <property type="match status" value="1"/>
</dbReference>
<accession>A0ABP0VJH5</accession>
<dbReference type="InterPro" id="IPR002110">
    <property type="entry name" value="Ankyrin_rpt"/>
</dbReference>
<feature type="repeat" description="ANK" evidence="3">
    <location>
        <begin position="45"/>
        <end position="60"/>
    </location>
</feature>
<feature type="region of interest" description="Disordered" evidence="4">
    <location>
        <begin position="38"/>
        <end position="60"/>
    </location>
</feature>
<evidence type="ECO:0008006" key="7">
    <source>
        <dbReference type="Google" id="ProtNLM"/>
    </source>
</evidence>
<evidence type="ECO:0000256" key="1">
    <source>
        <dbReference type="ARBA" id="ARBA00022737"/>
    </source>
</evidence>
<dbReference type="SMART" id="SM00248">
    <property type="entry name" value="ANK"/>
    <property type="match status" value="1"/>
</dbReference>
<dbReference type="PANTHER" id="PTHR24171:SF9">
    <property type="entry name" value="ANKYRIN REPEAT DOMAIN-CONTAINING PROTEIN 39"/>
    <property type="match status" value="1"/>
</dbReference>
<proteinExistence type="predicted"/>
<evidence type="ECO:0000256" key="3">
    <source>
        <dbReference type="PROSITE-ProRule" id="PRU00023"/>
    </source>
</evidence>
<keyword evidence="1" id="KW-0677">Repeat</keyword>
<dbReference type="Pfam" id="PF12796">
    <property type="entry name" value="Ank_2"/>
    <property type="match status" value="1"/>
</dbReference>
<dbReference type="SUPFAM" id="SSF48403">
    <property type="entry name" value="Ankyrin repeat"/>
    <property type="match status" value="1"/>
</dbReference>
<keyword evidence="6" id="KW-1185">Reference proteome</keyword>
<dbReference type="Gene3D" id="1.25.40.20">
    <property type="entry name" value="Ankyrin repeat-containing domain"/>
    <property type="match status" value="1"/>
</dbReference>
<dbReference type="EMBL" id="CAXAQS010000960">
    <property type="protein sequence ID" value="CAK9253993.1"/>
    <property type="molecule type" value="Genomic_DNA"/>
</dbReference>
<keyword evidence="2 3" id="KW-0040">ANK repeat</keyword>
<dbReference type="PROSITE" id="PS50088">
    <property type="entry name" value="ANK_REPEAT"/>
    <property type="match status" value="2"/>
</dbReference>
<dbReference type="InterPro" id="IPR036770">
    <property type="entry name" value="Ankyrin_rpt-contain_sf"/>
</dbReference>
<feature type="compositionally biased region" description="Basic and acidic residues" evidence="4">
    <location>
        <begin position="38"/>
        <end position="50"/>
    </location>
</feature>
<comment type="caution">
    <text evidence="5">The sequence shown here is derived from an EMBL/GenBank/DDBJ whole genome shotgun (WGS) entry which is preliminary data.</text>
</comment>
<sequence length="60" mass="6235">EKGADAKSANNGGDTPLHRAAANGEWDVVKYLAEKGADAKAADKDGDTPLHRAASNGEWD</sequence>
<evidence type="ECO:0000256" key="4">
    <source>
        <dbReference type="SAM" id="MobiDB-lite"/>
    </source>
</evidence>
<evidence type="ECO:0000256" key="2">
    <source>
        <dbReference type="ARBA" id="ARBA00023043"/>
    </source>
</evidence>
<feature type="non-terminal residue" evidence="5">
    <location>
        <position position="1"/>
    </location>
</feature>
<feature type="region of interest" description="Disordered" evidence="4">
    <location>
        <begin position="1"/>
        <end position="23"/>
    </location>
</feature>
<dbReference type="PROSITE" id="PS50297">
    <property type="entry name" value="ANK_REP_REGION"/>
    <property type="match status" value="2"/>
</dbReference>
<protein>
    <recommendedName>
        <fullName evidence="7">Ankyrin repeat domain-containing protein</fullName>
    </recommendedName>
</protein>
<dbReference type="Proteomes" id="UP001497444">
    <property type="component" value="Unassembled WGS sequence"/>
</dbReference>
<reference evidence="5" key="1">
    <citation type="submission" date="2024-02" db="EMBL/GenBank/DDBJ databases">
        <authorList>
            <consortium name="ELIXIR-Norway"/>
            <consortium name="Elixir Norway"/>
        </authorList>
    </citation>
    <scope>NUCLEOTIDE SEQUENCE</scope>
</reference>
<gene>
    <name evidence="5" type="ORF">CSSPJE1EN1_LOCUS29371</name>
</gene>